<dbReference type="Proteomes" id="UP000662111">
    <property type="component" value="Unassembled WGS sequence"/>
</dbReference>
<gene>
    <name evidence="1" type="ORF">GCM10011509_19550</name>
</gene>
<sequence length="261" mass="29405">MPARGGRGAPQHPGQIFVLGNQKAGTTAIAALLAECSDEPFVSDVLYTNKVRLRDVLADRPSLAELAEKHPESFAATVVKDNDFVFLYPQLAAQFPNARFLFVVRDPRQNVRSILNRLQIPGDLPELPQEEYDRLAKKLKGWHGIITGADFGESGGHYIDVLADRWIRAARTYLDSPEKMTLVRYEDFDADKRGFIERLARDLGLSVVNDISTSQDKQYQPRGDREVTPQDFFGANLERLERRCADLMPRFGYAPLTRLDG</sequence>
<dbReference type="Gene3D" id="3.40.50.300">
    <property type="entry name" value="P-loop containing nucleotide triphosphate hydrolases"/>
    <property type="match status" value="1"/>
</dbReference>
<dbReference type="Pfam" id="PF13469">
    <property type="entry name" value="Sulfotransfer_3"/>
    <property type="match status" value="1"/>
</dbReference>
<evidence type="ECO:0000313" key="1">
    <source>
        <dbReference type="EMBL" id="GGK71184.1"/>
    </source>
</evidence>
<organism evidence="1 2">
    <name type="scientific">Ornithinimicrobium pekingense</name>
    <dbReference type="NCBI Taxonomy" id="384677"/>
    <lineage>
        <taxon>Bacteria</taxon>
        <taxon>Bacillati</taxon>
        <taxon>Actinomycetota</taxon>
        <taxon>Actinomycetes</taxon>
        <taxon>Micrococcales</taxon>
        <taxon>Ornithinimicrobiaceae</taxon>
        <taxon>Ornithinimicrobium</taxon>
    </lineage>
</organism>
<dbReference type="EMBL" id="BMLB01000004">
    <property type="protein sequence ID" value="GGK71184.1"/>
    <property type="molecule type" value="Genomic_DNA"/>
</dbReference>
<keyword evidence="2" id="KW-1185">Reference proteome</keyword>
<evidence type="ECO:0008006" key="3">
    <source>
        <dbReference type="Google" id="ProtNLM"/>
    </source>
</evidence>
<name>A0ABQ2F8W7_9MICO</name>
<proteinExistence type="predicted"/>
<reference evidence="2" key="1">
    <citation type="journal article" date="2019" name="Int. J. Syst. Evol. Microbiol.">
        <title>The Global Catalogue of Microorganisms (GCM) 10K type strain sequencing project: providing services to taxonomists for standard genome sequencing and annotation.</title>
        <authorList>
            <consortium name="The Broad Institute Genomics Platform"/>
            <consortium name="The Broad Institute Genome Sequencing Center for Infectious Disease"/>
            <person name="Wu L."/>
            <person name="Ma J."/>
        </authorList>
    </citation>
    <scope>NUCLEOTIDE SEQUENCE [LARGE SCALE GENOMIC DNA]</scope>
    <source>
        <strain evidence="2">CGMCC 1.5362</strain>
    </source>
</reference>
<protein>
    <recommendedName>
        <fullName evidence="3">Sulfotransferase</fullName>
    </recommendedName>
</protein>
<accession>A0ABQ2F8W7</accession>
<comment type="caution">
    <text evidence="1">The sequence shown here is derived from an EMBL/GenBank/DDBJ whole genome shotgun (WGS) entry which is preliminary data.</text>
</comment>
<dbReference type="InterPro" id="IPR027417">
    <property type="entry name" value="P-loop_NTPase"/>
</dbReference>
<evidence type="ECO:0000313" key="2">
    <source>
        <dbReference type="Proteomes" id="UP000662111"/>
    </source>
</evidence>
<dbReference type="SUPFAM" id="SSF52540">
    <property type="entry name" value="P-loop containing nucleoside triphosphate hydrolases"/>
    <property type="match status" value="1"/>
</dbReference>